<gene>
    <name evidence="4" type="ORF">FGADI_7596</name>
</gene>
<reference evidence="4" key="1">
    <citation type="journal article" date="2020" name="BMC Genomics">
        <title>Correction to: Identification and distribution of gene clusters required for synthesis of sphingolipid metabolism inhibitors in diverse species of the filamentous fungus Fusarium.</title>
        <authorList>
            <person name="Kim H.S."/>
            <person name="Lohmar J.M."/>
            <person name="Busman M."/>
            <person name="Brown D.W."/>
            <person name="Naumann T.A."/>
            <person name="Divon H.H."/>
            <person name="Lysoe E."/>
            <person name="Uhlig S."/>
            <person name="Proctor R.H."/>
        </authorList>
    </citation>
    <scope>NUCLEOTIDE SEQUENCE</scope>
    <source>
        <strain evidence="4">NRRL 45417</strain>
    </source>
</reference>
<evidence type="ECO:0000256" key="1">
    <source>
        <dbReference type="SAM" id="Phobius"/>
    </source>
</evidence>
<feature type="domain" description="Beta-lactamase-related" evidence="2">
    <location>
        <begin position="152"/>
        <end position="436"/>
    </location>
</feature>
<dbReference type="AlphaFoldDB" id="A0A8H4T4S5"/>
<dbReference type="Pfam" id="PF00144">
    <property type="entry name" value="Beta-lactamase"/>
    <property type="match status" value="1"/>
</dbReference>
<reference evidence="4" key="2">
    <citation type="submission" date="2020-05" db="EMBL/GenBank/DDBJ databases">
        <authorList>
            <person name="Kim H.-S."/>
            <person name="Proctor R.H."/>
            <person name="Brown D.W."/>
        </authorList>
    </citation>
    <scope>NUCLEOTIDE SEQUENCE</scope>
    <source>
        <strain evidence="4">NRRL 45417</strain>
    </source>
</reference>
<dbReference type="PANTHER" id="PTHR22935:SF97">
    <property type="entry name" value="BETA-LACTAMASE-RELATED DOMAIN-CONTAINING PROTEIN"/>
    <property type="match status" value="1"/>
</dbReference>
<proteinExistence type="predicted"/>
<keyword evidence="5" id="KW-1185">Reference proteome</keyword>
<dbReference type="SUPFAM" id="SSF56601">
    <property type="entry name" value="beta-lactamase/transpeptidase-like"/>
    <property type="match status" value="1"/>
</dbReference>
<protein>
    <recommendedName>
        <fullName evidence="6">Beta-lactamase-related domain-containing protein</fullName>
    </recommendedName>
</protein>
<dbReference type="OrthoDB" id="10250282at2759"/>
<feature type="domain" description="Beta-lactamase-like ARB-00930-like C-terminal" evidence="3">
    <location>
        <begin position="460"/>
        <end position="608"/>
    </location>
</feature>
<evidence type="ECO:0000259" key="2">
    <source>
        <dbReference type="Pfam" id="PF00144"/>
    </source>
</evidence>
<dbReference type="Proteomes" id="UP000604273">
    <property type="component" value="Unassembled WGS sequence"/>
</dbReference>
<dbReference type="InterPro" id="IPR058664">
    <property type="entry name" value="ARB_00930-like_C"/>
</dbReference>
<comment type="caution">
    <text evidence="4">The sequence shown here is derived from an EMBL/GenBank/DDBJ whole genome shotgun (WGS) entry which is preliminary data.</text>
</comment>
<dbReference type="EMBL" id="JABFAI010000181">
    <property type="protein sequence ID" value="KAF4951283.1"/>
    <property type="molecule type" value="Genomic_DNA"/>
</dbReference>
<name>A0A8H4T4S5_9HYPO</name>
<keyword evidence="1" id="KW-0472">Membrane</keyword>
<dbReference type="InterPro" id="IPR012338">
    <property type="entry name" value="Beta-lactam/transpept-like"/>
</dbReference>
<evidence type="ECO:0000313" key="4">
    <source>
        <dbReference type="EMBL" id="KAF4951283.1"/>
    </source>
</evidence>
<dbReference type="Gene3D" id="3.40.710.10">
    <property type="entry name" value="DD-peptidase/beta-lactamase superfamily"/>
    <property type="match status" value="1"/>
</dbReference>
<keyword evidence="1" id="KW-1133">Transmembrane helix</keyword>
<dbReference type="InterPro" id="IPR001466">
    <property type="entry name" value="Beta-lactam-related"/>
</dbReference>
<sequence length="609" mass="67275">MQNLYTYTRALFYNVTLPVNYSFFVSYSHTHLSFIPILNYLILVLSLGLAVLPQQAKAQETPCPLLGPIFPPAQHPLKSSAFSDTISQLNATFNELDRNDTLEGFNTTFYIQAFSASNILFQHGYVPPSMKGFLTSVSTRILYSAWVGMKRMNDPVTKWVPELANAARKNKGDRTSKVQWDQVTFRELSGHLSGIGRNFGFFDMTSVIESTNQNPELYGFPILDKKEKLQCCVSDPSLRPCSRKEFFRGIATQNFSPVTSAGITPVYSNVAYQILAYALEGITGKPFKKSFQSSLPSPLSMKRTSLEAPKSKENTMIPENEQLSWWNVTTADGSPYGGIFSTAADLRRLGQSIINSSILSPAETRSWMKPITHTADVHMSVGMPWEIRRTYVPLGRSGTRVVDLYTKNGAIGLYTAIIVLSPDHEIGYVALVAGTNRSYLLSYLPDILAQTLLPAAENAARNNAVKRFTGAFKGPKSQLTVTMDDTLVVRNWTRGDLDVIATLAALTWPGLHVTPVLRLYPMGLKGNKQISFRAIFKGKAVDESTAEAEANATDANIGPFSGGYLSWATVDSLTYGNIGVDDFDFEVDRDGNATGITPRVMRETLAKVY</sequence>
<organism evidence="4 5">
    <name type="scientific">Fusarium gaditjirri</name>
    <dbReference type="NCBI Taxonomy" id="282569"/>
    <lineage>
        <taxon>Eukaryota</taxon>
        <taxon>Fungi</taxon>
        <taxon>Dikarya</taxon>
        <taxon>Ascomycota</taxon>
        <taxon>Pezizomycotina</taxon>
        <taxon>Sordariomycetes</taxon>
        <taxon>Hypocreomycetidae</taxon>
        <taxon>Hypocreales</taxon>
        <taxon>Nectriaceae</taxon>
        <taxon>Fusarium</taxon>
        <taxon>Fusarium nisikadoi species complex</taxon>
    </lineage>
</organism>
<evidence type="ECO:0000259" key="3">
    <source>
        <dbReference type="Pfam" id="PF26335"/>
    </source>
</evidence>
<dbReference type="InterPro" id="IPR051478">
    <property type="entry name" value="Beta-lactamase-like_AB/R"/>
</dbReference>
<keyword evidence="1" id="KW-0812">Transmembrane</keyword>
<evidence type="ECO:0008006" key="6">
    <source>
        <dbReference type="Google" id="ProtNLM"/>
    </source>
</evidence>
<dbReference type="PANTHER" id="PTHR22935">
    <property type="entry name" value="PENICILLIN-BINDING PROTEIN"/>
    <property type="match status" value="1"/>
</dbReference>
<accession>A0A8H4T4S5</accession>
<dbReference type="Pfam" id="PF26335">
    <property type="entry name" value="ARB_00930_C"/>
    <property type="match status" value="1"/>
</dbReference>
<feature type="transmembrane region" description="Helical" evidence="1">
    <location>
        <begin position="32"/>
        <end position="52"/>
    </location>
</feature>
<evidence type="ECO:0000313" key="5">
    <source>
        <dbReference type="Proteomes" id="UP000604273"/>
    </source>
</evidence>